<keyword evidence="3" id="KW-0479">Metal-binding</keyword>
<dbReference type="InterPro" id="IPR004012">
    <property type="entry name" value="Run_dom"/>
</dbReference>
<evidence type="ECO:0000256" key="3">
    <source>
        <dbReference type="ARBA" id="ARBA00022723"/>
    </source>
</evidence>
<evidence type="ECO:0000256" key="4">
    <source>
        <dbReference type="ARBA" id="ARBA00022737"/>
    </source>
</evidence>
<keyword evidence="2" id="KW-0597">Phosphoprotein</keyword>
<reference evidence="12" key="1">
    <citation type="submission" date="2024-02" db="EMBL/GenBank/DDBJ databases">
        <authorList>
            <consortium name="ELIXIR-Norway"/>
            <consortium name="Elixir Norway"/>
        </authorList>
    </citation>
    <scope>NUCLEOTIDE SEQUENCE</scope>
</reference>
<dbReference type="Gene3D" id="1.20.58.900">
    <property type="match status" value="1"/>
</dbReference>
<dbReference type="Proteomes" id="UP001497512">
    <property type="component" value="Chromosome 7"/>
</dbReference>
<accession>A0ABP0UVW7</accession>
<dbReference type="SMART" id="SM00593">
    <property type="entry name" value="RUN"/>
    <property type="match status" value="1"/>
</dbReference>
<dbReference type="SMART" id="SM01175">
    <property type="entry name" value="DUF4206"/>
    <property type="match status" value="1"/>
</dbReference>
<evidence type="ECO:0000259" key="10">
    <source>
        <dbReference type="PROSITE" id="PS50195"/>
    </source>
</evidence>
<dbReference type="Gene3D" id="3.30.1520.10">
    <property type="entry name" value="Phox-like domain"/>
    <property type="match status" value="1"/>
</dbReference>
<dbReference type="PANTHER" id="PTHR12326">
    <property type="entry name" value="PLECKSTRIN HOMOLOGY DOMAIN CONTAINING PROTEIN"/>
    <property type="match status" value="1"/>
</dbReference>
<keyword evidence="6" id="KW-0863">Zinc-finger</keyword>
<evidence type="ECO:0000313" key="13">
    <source>
        <dbReference type="Proteomes" id="UP001497512"/>
    </source>
</evidence>
<dbReference type="InterPro" id="IPR025258">
    <property type="entry name" value="RH_dom"/>
</dbReference>
<dbReference type="EMBL" id="OZ019899">
    <property type="protein sequence ID" value="CAK9231528.1"/>
    <property type="molecule type" value="Genomic_DNA"/>
</dbReference>
<evidence type="ECO:0000256" key="6">
    <source>
        <dbReference type="ARBA" id="ARBA00022771"/>
    </source>
</evidence>
<dbReference type="InterPro" id="IPR037213">
    <property type="entry name" value="Run_dom_sf"/>
</dbReference>
<comment type="subcellular location">
    <subcellularLocation>
        <location evidence="1">Late endosome</location>
    </subcellularLocation>
</comment>
<dbReference type="CDD" id="cd17671">
    <property type="entry name" value="RUN"/>
    <property type="match status" value="1"/>
</dbReference>
<feature type="compositionally biased region" description="Basic and acidic residues" evidence="9">
    <location>
        <begin position="451"/>
        <end position="464"/>
    </location>
</feature>
<dbReference type="PROSITE" id="PS50826">
    <property type="entry name" value="RUN"/>
    <property type="match status" value="1"/>
</dbReference>
<evidence type="ECO:0000313" key="12">
    <source>
        <dbReference type="EMBL" id="CAK9231528.1"/>
    </source>
</evidence>
<gene>
    <name evidence="12" type="ORF">CSSPTR1EN2_LOCUS20707</name>
</gene>
<dbReference type="PANTHER" id="PTHR12326:SF3">
    <property type="entry name" value="DIFFERENTIALLY EXPRESSED IN FDCP 8 HOMOLOG"/>
    <property type="match status" value="1"/>
</dbReference>
<evidence type="ECO:0000259" key="11">
    <source>
        <dbReference type="PROSITE" id="PS50826"/>
    </source>
</evidence>
<dbReference type="SUPFAM" id="SSF140741">
    <property type="entry name" value="RUN domain-like"/>
    <property type="match status" value="1"/>
</dbReference>
<keyword evidence="8" id="KW-0072">Autophagy</keyword>
<evidence type="ECO:0000256" key="5">
    <source>
        <dbReference type="ARBA" id="ARBA00022753"/>
    </source>
</evidence>
<evidence type="ECO:0000256" key="7">
    <source>
        <dbReference type="ARBA" id="ARBA00022833"/>
    </source>
</evidence>
<dbReference type="Pfam" id="PF02759">
    <property type="entry name" value="RUN"/>
    <property type="match status" value="1"/>
</dbReference>
<dbReference type="InterPro" id="IPR051366">
    <property type="entry name" value="DEF8"/>
</dbReference>
<name>A0ABP0UVW7_9BRYO</name>
<proteinExistence type="predicted"/>
<dbReference type="PROSITE" id="PS50195">
    <property type="entry name" value="PX"/>
    <property type="match status" value="1"/>
</dbReference>
<protein>
    <recommendedName>
        <fullName evidence="14">PX domain-containing protein</fullName>
    </recommendedName>
</protein>
<dbReference type="CDD" id="cd06093">
    <property type="entry name" value="PX_domain"/>
    <property type="match status" value="1"/>
</dbReference>
<evidence type="ECO:0000256" key="2">
    <source>
        <dbReference type="ARBA" id="ARBA00022553"/>
    </source>
</evidence>
<organism evidence="12 13">
    <name type="scientific">Sphagnum troendelagicum</name>
    <dbReference type="NCBI Taxonomy" id="128251"/>
    <lineage>
        <taxon>Eukaryota</taxon>
        <taxon>Viridiplantae</taxon>
        <taxon>Streptophyta</taxon>
        <taxon>Embryophyta</taxon>
        <taxon>Bryophyta</taxon>
        <taxon>Sphagnophytina</taxon>
        <taxon>Sphagnopsida</taxon>
        <taxon>Sphagnales</taxon>
        <taxon>Sphagnaceae</taxon>
        <taxon>Sphagnum</taxon>
    </lineage>
</organism>
<feature type="domain" description="RUN" evidence="11">
    <location>
        <begin position="36"/>
        <end position="185"/>
    </location>
</feature>
<evidence type="ECO:0000256" key="1">
    <source>
        <dbReference type="ARBA" id="ARBA00004603"/>
    </source>
</evidence>
<dbReference type="InterPro" id="IPR036871">
    <property type="entry name" value="PX_dom_sf"/>
</dbReference>
<sequence>MAALEMEMGNEIMQELKKALKLVLAESVKSGGDALESSVGAVACLCTLLEQALVHGLKLPRSRFAAWRSSKTPPSFFGLLESIEQQLPFDPVQGSEISWGSLGLQPIRDLNWATTAHGKFRLWIRQSLNTRLLGARLKLIVQHQQLLQQWYQPWALLQRDDTVDEFLSIALALNAVDMNLSMDVDLDLSDPKLSRFAMEEHKVQAVLDVLSPIESSCSSPEQNSPAFQEEIRVSGNTSFGAGSSQDKDKTDMTTLGVLTEGTGLVNFDPENGICDNEDFSEHSSMFGVDMDEDEHVCFDGKNPVDSATNHQWLIQNAVSELAFGGDDWENFVHENGEGLESFSNTVDDLTTEKTLSKNLLHLQEIRPVGADQESIRAGPSKLQRSTGDSFMTEDIWGTSRVELDEDGESGQDNMFKAHLDQNETTRSASLSPISSPDQNSETPHSLWSGSKRPDPEEHGGDTDAHAFSGTGFTMGKSSLGDQDFSLAGTLESCKDSVTEDSSSIRKDGLLTVSSLSEFNQTHWIESGIKEKEPTTQKLTGSQYESSSQGCELRDLSMTDGPGIALGAIVSKSIDGNGSQNIAAKSGLEMEVVGSSIMDSFTEEEVMPPTRAVGEVGHKRGSVMRLSSRHAEELLQLDLTKLGRALQFPLKMLGKGGNDAAVGKKELSQRTQPLETDELARSMEKSNVIETYMDIVPDMEDVLFDTHGSGHQVFEVGKPFHLHPHTLERDGSLTASMSGRVQGSDLRPFQLSGSQSVEVLWAEVVGAHQQQGGASFGDRVVGIQDHTVYRILVRGIDGKEWEVERRYREFVALHQQLSRRFSSQAEIALPACWEKVQSESWKLFGHTSPNVVEVRSALIHACLQSLLQAGPPLNNAAPLLRFLFPTGYSIPPPGNTRTPANACSSDLEDEVGGSHFPLEDFGANYAEHQDSPRSDILEPVMKPVLGSSIRLILQVHKKRALKQQLRAQQHMCAGCHMHLEIPIGLVSSLVQSFGLGEPRWCEYSGQLYCSTCHLNETAVIPAHVLHFWDFTPHKVSQLAKAYLDSIYNQPMLCVSAVNPYLYSRVPILAHVREMRGRLSKMVACIGCPALQRIQATATSCSYLLENNDFFALRDLVDLSKGAFAVLPEFMQSLLEKVSVHIKRDLTFCQKSGERCAAVELCNDPDDFIFPFQEDNIIRCVYCHVPFHKRCFVKCKTCPSCCGADNIVVLEEHHRLGELLGVNDTKDVLQDGHLVDPSNVEVDVGTNFPVQEPVPLTLISSSSTNNESSRTIARVPVGHDNMNAKQALFSSALTPKETKLVDSQVGHQDSEVLNMNPLLAPLEL</sequence>
<dbReference type="Pfam" id="PF00787">
    <property type="entry name" value="PX"/>
    <property type="match status" value="1"/>
</dbReference>
<keyword evidence="4" id="KW-0677">Repeat</keyword>
<feature type="region of interest" description="Disordered" evidence="9">
    <location>
        <begin position="370"/>
        <end position="395"/>
    </location>
</feature>
<keyword evidence="13" id="KW-1185">Reference proteome</keyword>
<dbReference type="InterPro" id="IPR001683">
    <property type="entry name" value="PX_dom"/>
</dbReference>
<keyword evidence="5" id="KW-0967">Endosome</keyword>
<evidence type="ECO:0000256" key="8">
    <source>
        <dbReference type="ARBA" id="ARBA00023006"/>
    </source>
</evidence>
<dbReference type="SUPFAM" id="SSF64268">
    <property type="entry name" value="PX domain"/>
    <property type="match status" value="1"/>
</dbReference>
<evidence type="ECO:0000256" key="9">
    <source>
        <dbReference type="SAM" id="MobiDB-lite"/>
    </source>
</evidence>
<keyword evidence="7" id="KW-0862">Zinc</keyword>
<evidence type="ECO:0008006" key="14">
    <source>
        <dbReference type="Google" id="ProtNLM"/>
    </source>
</evidence>
<feature type="domain" description="PX" evidence="10">
    <location>
        <begin position="766"/>
        <end position="889"/>
    </location>
</feature>
<feature type="region of interest" description="Disordered" evidence="9">
    <location>
        <begin position="422"/>
        <end position="474"/>
    </location>
</feature>
<feature type="compositionally biased region" description="Polar residues" evidence="9">
    <location>
        <begin position="424"/>
        <end position="448"/>
    </location>
</feature>
<dbReference type="Pfam" id="PF13901">
    <property type="entry name" value="RH_dom"/>
    <property type="match status" value="1"/>
</dbReference>